<evidence type="ECO:0000256" key="3">
    <source>
        <dbReference type="ARBA" id="ARBA00022737"/>
    </source>
</evidence>
<keyword evidence="6" id="KW-0539">Nucleus</keyword>
<dbReference type="CDD" id="cd12148">
    <property type="entry name" value="fungal_TF_MHR"/>
    <property type="match status" value="1"/>
</dbReference>
<dbReference type="GO" id="GO:0005634">
    <property type="term" value="C:nucleus"/>
    <property type="evidence" value="ECO:0007669"/>
    <property type="project" value="UniProtKB-SubCell"/>
</dbReference>
<dbReference type="GO" id="GO:0000785">
    <property type="term" value="C:chromatin"/>
    <property type="evidence" value="ECO:0007669"/>
    <property type="project" value="TreeGrafter"/>
</dbReference>
<name>A0A179GQD9_PURLI</name>
<dbReference type="GO" id="GO:0000981">
    <property type="term" value="F:DNA-binding transcription factor activity, RNA polymerase II-specific"/>
    <property type="evidence" value="ECO:0007669"/>
    <property type="project" value="InterPro"/>
</dbReference>
<keyword evidence="4" id="KW-0863">Zinc-finger</keyword>
<evidence type="ECO:0000256" key="1">
    <source>
        <dbReference type="ARBA" id="ARBA00004123"/>
    </source>
</evidence>
<accession>A0A179GQD9</accession>
<reference evidence="7 8" key="1">
    <citation type="submission" date="2016-01" db="EMBL/GenBank/DDBJ databases">
        <title>Biosynthesis of antibiotic leucinostatins and their inhibition on Phytophthora in bio-control Purpureocillium lilacinum.</title>
        <authorList>
            <person name="Wang G."/>
            <person name="Liu Z."/>
            <person name="Lin R."/>
            <person name="Li E."/>
            <person name="Mao Z."/>
            <person name="Ling J."/>
            <person name="Yin W."/>
            <person name="Xie B."/>
        </authorList>
    </citation>
    <scope>NUCLEOTIDE SEQUENCE [LARGE SCALE GENOMIC DNA]</scope>
    <source>
        <strain evidence="7">PLBJ-1</strain>
    </source>
</reference>
<gene>
    <name evidence="7" type="ORF">VFPBJ_05742</name>
</gene>
<dbReference type="InterPro" id="IPR051059">
    <property type="entry name" value="VerF-like"/>
</dbReference>
<keyword evidence="2" id="KW-0479">Metal-binding</keyword>
<dbReference type="Proteomes" id="UP000078240">
    <property type="component" value="Unassembled WGS sequence"/>
</dbReference>
<comment type="caution">
    <text evidence="7">The sequence shown here is derived from an EMBL/GenBank/DDBJ whole genome shotgun (WGS) entry which is preliminary data.</text>
</comment>
<keyword evidence="5" id="KW-0862">Zinc</keyword>
<keyword evidence="3" id="KW-0677">Repeat</keyword>
<dbReference type="GO" id="GO:0008270">
    <property type="term" value="F:zinc ion binding"/>
    <property type="evidence" value="ECO:0007669"/>
    <property type="project" value="UniProtKB-KW"/>
</dbReference>
<dbReference type="PANTHER" id="PTHR40626">
    <property type="entry name" value="MIP31509P"/>
    <property type="match status" value="1"/>
</dbReference>
<dbReference type="EMBL" id="LSBH01000004">
    <property type="protein sequence ID" value="OAQ80157.1"/>
    <property type="molecule type" value="Genomic_DNA"/>
</dbReference>
<comment type="subcellular location">
    <subcellularLocation>
        <location evidence="1">Nucleus</location>
    </subcellularLocation>
</comment>
<evidence type="ECO:0000313" key="8">
    <source>
        <dbReference type="Proteomes" id="UP000078240"/>
    </source>
</evidence>
<evidence type="ECO:0000313" key="7">
    <source>
        <dbReference type="EMBL" id="OAQ80157.1"/>
    </source>
</evidence>
<dbReference type="AlphaFoldDB" id="A0A179GQD9"/>
<organism evidence="7 8">
    <name type="scientific">Purpureocillium lilacinum</name>
    <name type="common">Paecilomyces lilacinus</name>
    <dbReference type="NCBI Taxonomy" id="33203"/>
    <lineage>
        <taxon>Eukaryota</taxon>
        <taxon>Fungi</taxon>
        <taxon>Dikarya</taxon>
        <taxon>Ascomycota</taxon>
        <taxon>Pezizomycotina</taxon>
        <taxon>Sordariomycetes</taxon>
        <taxon>Hypocreomycetidae</taxon>
        <taxon>Hypocreales</taxon>
        <taxon>Ophiocordycipitaceae</taxon>
        <taxon>Purpureocillium</taxon>
    </lineage>
</organism>
<evidence type="ECO:0000256" key="6">
    <source>
        <dbReference type="ARBA" id="ARBA00023242"/>
    </source>
</evidence>
<evidence type="ECO:0000256" key="2">
    <source>
        <dbReference type="ARBA" id="ARBA00022723"/>
    </source>
</evidence>
<proteinExistence type="predicted"/>
<dbReference type="Gene3D" id="3.90.210.10">
    <property type="entry name" value="Heat-Labile Enterotoxin, subunit A"/>
    <property type="match status" value="1"/>
</dbReference>
<dbReference type="GO" id="GO:0000978">
    <property type="term" value="F:RNA polymerase II cis-regulatory region sequence-specific DNA binding"/>
    <property type="evidence" value="ECO:0007669"/>
    <property type="project" value="InterPro"/>
</dbReference>
<protein>
    <submittedName>
        <fullName evidence="7">Transcription factor</fullName>
    </submittedName>
</protein>
<dbReference type="PANTHER" id="PTHR40626:SF1">
    <property type="entry name" value="TRANSCRIPTION FACTOR WITH C2H2 AND ZN(2)-CYS(6) DNA BINDING DOMAIN (EUROFUNG)"/>
    <property type="match status" value="1"/>
</dbReference>
<evidence type="ECO:0000256" key="5">
    <source>
        <dbReference type="ARBA" id="ARBA00022833"/>
    </source>
</evidence>
<sequence>MLESFTDDDPSELPDLAVAIDAGEVLGEEDIFLKHFEDFMMEMGQAEMDDADVLFPSGDLFTDLASPIFRPEALAILQTKTETVVNDLHQLHQSLAAYDACYRGSFDRPTAKEVLGPESIIRFAATYFHLSHHHIPIVHRPSFGLPETSTTLLLAVALAGALRSPPRDDALSVRALARLFEEYIFLRLADIMSTHEASVGSLNDNDLLGTVQAAILVNNVQFMNNDVATRRRIRTQRLPALVATVRRLGLFAMRHSPDTDWAQHVQEQSCIRIAHWTAMADWHQSIMFHMPPLVAISELIGDMPEAVDAWDADQLSEPEVQDRHAGEARVHAGLRSISDYVRVLMRDRIENWQAAALRCVSMSNMYLIITGSISSVTMRMLGKGLGAWACLALWARRSYAVPPTPAPEPREMVFEHGMGAHDVVYHITIPQFANEPLMHFPTVTPAQVQRQGGIQELDGYALPRLLLTSSNLSEVLEQGAHNPGSWIYELATGPHMIESGAINADPDAEPRHYLAVGGIVWSQIISFAVTDGQDRAEDLEWQVNSAYNNTWERFGASQWQPIFGGDGPGAAEQSERLQRLAADEMDPYGEFLDELTGNYNPALDDAQRQTLRELLDWDRTHFPARTWPLARQNNSPTQLTVTALGTDWGALNVETRLRLTLEGGLPSAIDVVRLLRFLAGPHFSGARYTMALDGVDPRGKYTSLATIPAWLSAKHRTSRGSARHSSCHGIADEQQDSVGPIRAGYLPTRREWNA</sequence>
<evidence type="ECO:0000256" key="4">
    <source>
        <dbReference type="ARBA" id="ARBA00022771"/>
    </source>
</evidence>